<evidence type="ECO:0000313" key="1">
    <source>
        <dbReference type="EMBL" id="VEP13374.1"/>
    </source>
</evidence>
<name>A0A563VPP3_9CYAN</name>
<keyword evidence="2" id="KW-1185">Reference proteome</keyword>
<accession>A0A563VPP3</accession>
<reference evidence="1 2" key="1">
    <citation type="submission" date="2019-01" db="EMBL/GenBank/DDBJ databases">
        <authorList>
            <person name="Brito A."/>
        </authorList>
    </citation>
    <scope>NUCLEOTIDE SEQUENCE [LARGE SCALE GENOMIC DNA]</scope>
    <source>
        <strain evidence="1">1</strain>
    </source>
</reference>
<organism evidence="1 2">
    <name type="scientific">Hyella patelloides LEGE 07179</name>
    <dbReference type="NCBI Taxonomy" id="945734"/>
    <lineage>
        <taxon>Bacteria</taxon>
        <taxon>Bacillati</taxon>
        <taxon>Cyanobacteriota</taxon>
        <taxon>Cyanophyceae</taxon>
        <taxon>Pleurocapsales</taxon>
        <taxon>Hyellaceae</taxon>
        <taxon>Hyella</taxon>
    </lineage>
</organism>
<evidence type="ECO:0000313" key="2">
    <source>
        <dbReference type="Proteomes" id="UP000320055"/>
    </source>
</evidence>
<dbReference type="EMBL" id="CAACVJ010000109">
    <property type="protein sequence ID" value="VEP13374.1"/>
    <property type="molecule type" value="Genomic_DNA"/>
</dbReference>
<dbReference type="Proteomes" id="UP000320055">
    <property type="component" value="Unassembled WGS sequence"/>
</dbReference>
<proteinExistence type="predicted"/>
<sequence length="67" mass="7424">MTRKLIDELLPKFVNFNVRLGARSLAPNATGINALRRRGELVRSWAGLTSSAVKRQNQPLGFPSMSN</sequence>
<dbReference type="AlphaFoldDB" id="A0A563VPP3"/>
<gene>
    <name evidence="1" type="ORF">H1P_1970017</name>
</gene>
<protein>
    <submittedName>
        <fullName evidence="1">Uncharacterized protein</fullName>
    </submittedName>
</protein>